<accession>A0A0A8ZS51</accession>
<evidence type="ECO:0000313" key="1">
    <source>
        <dbReference type="EMBL" id="JAD41596.1"/>
    </source>
</evidence>
<reference evidence="1" key="2">
    <citation type="journal article" date="2015" name="Data Brief">
        <title>Shoot transcriptome of the giant reed, Arundo donax.</title>
        <authorList>
            <person name="Barrero R.A."/>
            <person name="Guerrero F.D."/>
            <person name="Moolhuijzen P."/>
            <person name="Goolsby J.A."/>
            <person name="Tidwell J."/>
            <person name="Bellgard S.E."/>
            <person name="Bellgard M.I."/>
        </authorList>
    </citation>
    <scope>NUCLEOTIDE SEQUENCE</scope>
    <source>
        <tissue evidence="1">Shoot tissue taken approximately 20 cm above the soil surface</tissue>
    </source>
</reference>
<sequence length="33" mass="4076">MSTYLDSLGYEYMVKLPFYCIFKQRIVNLHCWI</sequence>
<proteinExistence type="predicted"/>
<name>A0A0A8ZS51_ARUDO</name>
<protein>
    <submittedName>
        <fullName evidence="1">Uncharacterized protein</fullName>
    </submittedName>
</protein>
<dbReference type="EMBL" id="GBRH01256299">
    <property type="protein sequence ID" value="JAD41596.1"/>
    <property type="molecule type" value="Transcribed_RNA"/>
</dbReference>
<reference evidence="1" key="1">
    <citation type="submission" date="2014-09" db="EMBL/GenBank/DDBJ databases">
        <authorList>
            <person name="Magalhaes I.L.F."/>
            <person name="Oliveira U."/>
            <person name="Santos F.R."/>
            <person name="Vidigal T.H.D.A."/>
            <person name="Brescovit A.D."/>
            <person name="Santos A.J."/>
        </authorList>
    </citation>
    <scope>NUCLEOTIDE SEQUENCE</scope>
    <source>
        <tissue evidence="1">Shoot tissue taken approximately 20 cm above the soil surface</tissue>
    </source>
</reference>
<organism evidence="1">
    <name type="scientific">Arundo donax</name>
    <name type="common">Giant reed</name>
    <name type="synonym">Donax arundinaceus</name>
    <dbReference type="NCBI Taxonomy" id="35708"/>
    <lineage>
        <taxon>Eukaryota</taxon>
        <taxon>Viridiplantae</taxon>
        <taxon>Streptophyta</taxon>
        <taxon>Embryophyta</taxon>
        <taxon>Tracheophyta</taxon>
        <taxon>Spermatophyta</taxon>
        <taxon>Magnoliopsida</taxon>
        <taxon>Liliopsida</taxon>
        <taxon>Poales</taxon>
        <taxon>Poaceae</taxon>
        <taxon>PACMAD clade</taxon>
        <taxon>Arundinoideae</taxon>
        <taxon>Arundineae</taxon>
        <taxon>Arundo</taxon>
    </lineage>
</organism>
<dbReference type="AlphaFoldDB" id="A0A0A8ZS51"/>